<sequence length="64" mass="7484">MPTYRVIEKKQKSFVHGRLTASDLEKLINKTAQDEWTLDRIVAGETARVLLGDKNMFFLIFRKD</sequence>
<gene>
    <name evidence="1" type="ORF">LCGC14_0746220</name>
</gene>
<comment type="caution">
    <text evidence="1">The sequence shown here is derived from an EMBL/GenBank/DDBJ whole genome shotgun (WGS) entry which is preliminary data.</text>
</comment>
<organism evidence="1">
    <name type="scientific">marine sediment metagenome</name>
    <dbReference type="NCBI Taxonomy" id="412755"/>
    <lineage>
        <taxon>unclassified sequences</taxon>
        <taxon>metagenomes</taxon>
        <taxon>ecological metagenomes</taxon>
    </lineage>
</organism>
<protein>
    <recommendedName>
        <fullName evidence="2">DUF4177 domain-containing protein</fullName>
    </recommendedName>
</protein>
<proteinExistence type="predicted"/>
<dbReference type="AlphaFoldDB" id="A0A0F9QQ43"/>
<evidence type="ECO:0000313" key="1">
    <source>
        <dbReference type="EMBL" id="KKN39152.1"/>
    </source>
</evidence>
<dbReference type="EMBL" id="LAZR01001780">
    <property type="protein sequence ID" value="KKN39152.1"/>
    <property type="molecule type" value="Genomic_DNA"/>
</dbReference>
<reference evidence="1" key="1">
    <citation type="journal article" date="2015" name="Nature">
        <title>Complex archaea that bridge the gap between prokaryotes and eukaryotes.</title>
        <authorList>
            <person name="Spang A."/>
            <person name="Saw J.H."/>
            <person name="Jorgensen S.L."/>
            <person name="Zaremba-Niedzwiedzka K."/>
            <person name="Martijn J."/>
            <person name="Lind A.E."/>
            <person name="van Eijk R."/>
            <person name="Schleper C."/>
            <person name="Guy L."/>
            <person name="Ettema T.J."/>
        </authorList>
    </citation>
    <scope>NUCLEOTIDE SEQUENCE</scope>
</reference>
<accession>A0A0F9QQ43</accession>
<evidence type="ECO:0008006" key="2">
    <source>
        <dbReference type="Google" id="ProtNLM"/>
    </source>
</evidence>
<name>A0A0F9QQ43_9ZZZZ</name>